<proteinExistence type="predicted"/>
<protein>
    <recommendedName>
        <fullName evidence="2">DUF2061 domain-containing protein</fullName>
    </recommendedName>
</protein>
<keyword evidence="1" id="KW-0812">Transmembrane</keyword>
<gene>
    <name evidence="3" type="ORF">COY67_03740</name>
</gene>
<dbReference type="AlphaFoldDB" id="A0A2M7RBR4"/>
<name>A0A2M7RBR4_9BACT</name>
<sequence>MFHERHSRTIAKSITWRIIAFASTVIVVYCLTLDWETSLYHSVIIHAVKTVLYYIHERAWNASNFGQEIRSH</sequence>
<evidence type="ECO:0000259" key="2">
    <source>
        <dbReference type="Pfam" id="PF09834"/>
    </source>
</evidence>
<keyword evidence="1" id="KW-0472">Membrane</keyword>
<keyword evidence="1" id="KW-1133">Transmembrane helix</keyword>
<dbReference type="InterPro" id="IPR018638">
    <property type="entry name" value="DUF2061_membrane"/>
</dbReference>
<reference evidence="4" key="1">
    <citation type="submission" date="2017-09" db="EMBL/GenBank/DDBJ databases">
        <title>Depth-based differentiation of microbial function through sediment-hosted aquifers and enrichment of novel symbionts in the deep terrestrial subsurface.</title>
        <authorList>
            <person name="Probst A.J."/>
            <person name="Ladd B."/>
            <person name="Jarett J.K."/>
            <person name="Geller-Mcgrath D.E."/>
            <person name="Sieber C.M.K."/>
            <person name="Emerson J.B."/>
            <person name="Anantharaman K."/>
            <person name="Thomas B.C."/>
            <person name="Malmstrom R."/>
            <person name="Stieglmeier M."/>
            <person name="Klingl A."/>
            <person name="Woyke T."/>
            <person name="Ryan C.M."/>
            <person name="Banfield J.F."/>
        </authorList>
    </citation>
    <scope>NUCLEOTIDE SEQUENCE [LARGE SCALE GENOMIC DNA]</scope>
</reference>
<evidence type="ECO:0000256" key="1">
    <source>
        <dbReference type="SAM" id="Phobius"/>
    </source>
</evidence>
<dbReference type="Proteomes" id="UP000228689">
    <property type="component" value="Unassembled WGS sequence"/>
</dbReference>
<accession>A0A2M7RBR4</accession>
<evidence type="ECO:0000313" key="3">
    <source>
        <dbReference type="EMBL" id="PIY93766.1"/>
    </source>
</evidence>
<feature type="transmembrane region" description="Helical" evidence="1">
    <location>
        <begin position="14"/>
        <end position="32"/>
    </location>
</feature>
<dbReference type="EMBL" id="PFMC01000085">
    <property type="protein sequence ID" value="PIY93766.1"/>
    <property type="molecule type" value="Genomic_DNA"/>
</dbReference>
<organism evidence="3 4">
    <name type="scientific">Candidatus Komeilibacteria bacterium CG_4_10_14_0_8_um_filter_37_78</name>
    <dbReference type="NCBI Taxonomy" id="1974471"/>
    <lineage>
        <taxon>Bacteria</taxon>
        <taxon>Candidatus Komeiliibacteriota</taxon>
    </lineage>
</organism>
<feature type="domain" description="DUF2061" evidence="2">
    <location>
        <begin position="10"/>
        <end position="61"/>
    </location>
</feature>
<comment type="caution">
    <text evidence="3">The sequence shown here is derived from an EMBL/GenBank/DDBJ whole genome shotgun (WGS) entry which is preliminary data.</text>
</comment>
<evidence type="ECO:0000313" key="4">
    <source>
        <dbReference type="Proteomes" id="UP000228689"/>
    </source>
</evidence>
<dbReference type="Pfam" id="PF09834">
    <property type="entry name" value="DUF2061"/>
    <property type="match status" value="1"/>
</dbReference>